<dbReference type="Pfam" id="PF00042">
    <property type="entry name" value="Globin"/>
    <property type="match status" value="1"/>
</dbReference>
<evidence type="ECO:0000256" key="3">
    <source>
        <dbReference type="ARBA" id="ARBA00022621"/>
    </source>
</evidence>
<organism evidence="8">
    <name type="scientific">Platynereis dumerilii</name>
    <name type="common">Dumeril's clam worm</name>
    <dbReference type="NCBI Taxonomy" id="6359"/>
    <lineage>
        <taxon>Eukaryota</taxon>
        <taxon>Metazoa</taxon>
        <taxon>Spiralia</taxon>
        <taxon>Lophotrochozoa</taxon>
        <taxon>Annelida</taxon>
        <taxon>Polychaeta</taxon>
        <taxon>Errantia</taxon>
        <taxon>Phyllodocida</taxon>
        <taxon>Nereididae</taxon>
        <taxon>Platynereis</taxon>
    </lineage>
</organism>
<dbReference type="PROSITE" id="PS01033">
    <property type="entry name" value="GLOBIN"/>
    <property type="match status" value="1"/>
</dbReference>
<dbReference type="InterPro" id="IPR012292">
    <property type="entry name" value="Globin/Proto"/>
</dbReference>
<feature type="domain" description="Globin" evidence="7">
    <location>
        <begin position="63"/>
        <end position="172"/>
    </location>
</feature>
<dbReference type="GO" id="GO:0019825">
    <property type="term" value="F:oxygen binding"/>
    <property type="evidence" value="ECO:0007669"/>
    <property type="project" value="InterPro"/>
</dbReference>
<protein>
    <submittedName>
        <fullName evidence="8">Globin gb_IIIA</fullName>
    </submittedName>
</protein>
<evidence type="ECO:0000256" key="1">
    <source>
        <dbReference type="ARBA" id="ARBA00022448"/>
    </source>
</evidence>
<evidence type="ECO:0000256" key="5">
    <source>
        <dbReference type="ARBA" id="ARBA00023004"/>
    </source>
</evidence>
<keyword evidence="3 6" id="KW-0561">Oxygen transport</keyword>
<dbReference type="SMR" id="A0A7T8HUQ5"/>
<comment type="similarity">
    <text evidence="6">Belongs to the globin family.</text>
</comment>
<dbReference type="GO" id="GO:0005344">
    <property type="term" value="F:oxygen carrier activity"/>
    <property type="evidence" value="ECO:0007669"/>
    <property type="project" value="UniProtKB-KW"/>
</dbReference>
<dbReference type="PRINTS" id="PR00188">
    <property type="entry name" value="PLANTGLOBIN"/>
</dbReference>
<name>A0A7T8HUQ5_PLADU</name>
<dbReference type="PANTHER" id="PTHR46458:SF1">
    <property type="entry name" value="GEO09476P1"/>
    <property type="match status" value="1"/>
</dbReference>
<accession>A0A7T8HUQ5</accession>
<dbReference type="EMBL" id="MT701037">
    <property type="protein sequence ID" value="QQO51929.1"/>
    <property type="molecule type" value="mRNA"/>
</dbReference>
<keyword evidence="2 6" id="KW-0349">Heme</keyword>
<keyword evidence="1 6" id="KW-0813">Transport</keyword>
<sequence>MLQYLMQGYRKMGNRVSQSPEERRRSVLCKKDVTMSKSSLEEQCIENPHKPQIKDVPRADRPPFTEEQKTLVRKSWKVLQEDMSRVGVVMFIGLFETHPDVQDLFLPFRNLTTADMKHNAQLKTHALKVMGTVEKALARLDEPKKLEDMLHSLGRRHSTYNIKPEYVDLRNL</sequence>
<evidence type="ECO:0000256" key="2">
    <source>
        <dbReference type="ARBA" id="ARBA00022617"/>
    </source>
</evidence>
<dbReference type="InterPro" id="IPR050532">
    <property type="entry name" value="Globin-like_OT"/>
</dbReference>
<dbReference type="GO" id="GO:0046872">
    <property type="term" value="F:metal ion binding"/>
    <property type="evidence" value="ECO:0007669"/>
    <property type="project" value="UniProtKB-KW"/>
</dbReference>
<dbReference type="InterPro" id="IPR000971">
    <property type="entry name" value="Globin"/>
</dbReference>
<keyword evidence="5" id="KW-0408">Iron</keyword>
<dbReference type="Gene3D" id="1.10.490.10">
    <property type="entry name" value="Globins"/>
    <property type="match status" value="1"/>
</dbReference>
<dbReference type="AlphaFoldDB" id="A0A7T8HUQ5"/>
<evidence type="ECO:0000256" key="6">
    <source>
        <dbReference type="RuleBase" id="RU000356"/>
    </source>
</evidence>
<dbReference type="SUPFAM" id="SSF46458">
    <property type="entry name" value="Globin-like"/>
    <property type="match status" value="1"/>
</dbReference>
<dbReference type="GO" id="GO:0020037">
    <property type="term" value="F:heme binding"/>
    <property type="evidence" value="ECO:0007669"/>
    <property type="project" value="InterPro"/>
</dbReference>
<dbReference type="PANTHER" id="PTHR46458">
    <property type="entry name" value="BLR2807 PROTEIN"/>
    <property type="match status" value="1"/>
</dbReference>
<reference evidence="8" key="1">
    <citation type="journal article" date="2020" name="BMC Evol. Biol.">
        <title>Globins in the marine annelid Platynereis dumerilii shed new light on hemoglobin evolution in bilaterians.</title>
        <authorList>
            <person name="Song S."/>
            <person name="Starunov V."/>
            <person name="Bailly X."/>
            <person name="Ruta C."/>
            <person name="Kerner P."/>
            <person name="Cornelissen A.J.M."/>
            <person name="Balavoine G."/>
        </authorList>
    </citation>
    <scope>NUCLEOTIDE SEQUENCE</scope>
</reference>
<evidence type="ECO:0000256" key="4">
    <source>
        <dbReference type="ARBA" id="ARBA00022723"/>
    </source>
</evidence>
<evidence type="ECO:0000259" key="7">
    <source>
        <dbReference type="PROSITE" id="PS01033"/>
    </source>
</evidence>
<keyword evidence="4" id="KW-0479">Metal-binding</keyword>
<evidence type="ECO:0000313" key="8">
    <source>
        <dbReference type="EMBL" id="QQO51929.1"/>
    </source>
</evidence>
<dbReference type="InterPro" id="IPR009050">
    <property type="entry name" value="Globin-like_sf"/>
</dbReference>
<proteinExistence type="evidence at transcript level"/>